<dbReference type="KEGG" id="hor:Hore_01620"/>
<dbReference type="HOGENOM" id="CLU_1967491_0_0_9"/>
<evidence type="ECO:0000256" key="1">
    <source>
        <dbReference type="SAM" id="Phobius"/>
    </source>
</evidence>
<dbReference type="STRING" id="373903.Hore_01620"/>
<proteinExistence type="predicted"/>
<dbReference type="EMBL" id="CP001098">
    <property type="protein sequence ID" value="ACL68924.1"/>
    <property type="molecule type" value="Genomic_DNA"/>
</dbReference>
<protein>
    <submittedName>
        <fullName evidence="2">Uncharacterized protein</fullName>
    </submittedName>
</protein>
<evidence type="ECO:0000313" key="2">
    <source>
        <dbReference type="EMBL" id="ACL68924.1"/>
    </source>
</evidence>
<dbReference type="RefSeq" id="WP_012635122.1">
    <property type="nucleotide sequence ID" value="NC_011899.1"/>
</dbReference>
<reference evidence="2 3" key="1">
    <citation type="journal article" date="2009" name="PLoS ONE">
        <title>Genome analysis of the anaerobic thermohalophilic bacterium Halothermothrix orenii.</title>
        <authorList>
            <person name="Mavromatis K."/>
            <person name="Ivanova N."/>
            <person name="Anderson I."/>
            <person name="Lykidis A."/>
            <person name="Hooper S.D."/>
            <person name="Sun H."/>
            <person name="Kunin V."/>
            <person name="Lapidus A."/>
            <person name="Hugenholtz P."/>
            <person name="Patel B."/>
            <person name="Kyrpides N.C."/>
        </authorList>
    </citation>
    <scope>NUCLEOTIDE SEQUENCE [LARGE SCALE GENOMIC DNA]</scope>
    <source>
        <strain evidence="3">H 168 / OCM 544 / DSM 9562</strain>
    </source>
</reference>
<feature type="transmembrane region" description="Helical" evidence="1">
    <location>
        <begin position="36"/>
        <end position="55"/>
    </location>
</feature>
<feature type="transmembrane region" description="Helical" evidence="1">
    <location>
        <begin position="6"/>
        <end position="24"/>
    </location>
</feature>
<keyword evidence="1" id="KW-0812">Transmembrane</keyword>
<gene>
    <name evidence="2" type="ordered locus">Hore_01620</name>
</gene>
<keyword evidence="1" id="KW-1133">Transmembrane helix</keyword>
<keyword evidence="3" id="KW-1185">Reference proteome</keyword>
<sequence>MENLNLILLLLSITENYILSIFILSILDKKISFKRLTLMSIGVSIFVLSIRTLPVTPVMNIFVAMSAQILLVRYLYGIPILLGGIAAGLTDTIYMTLETILIPLLGFIFNVELNMAMNTPLIRIKFL</sequence>
<feature type="transmembrane region" description="Helical" evidence="1">
    <location>
        <begin position="61"/>
        <end position="85"/>
    </location>
</feature>
<keyword evidence="1" id="KW-0472">Membrane</keyword>
<accession>B8D0V5</accession>
<evidence type="ECO:0000313" key="3">
    <source>
        <dbReference type="Proteomes" id="UP000000719"/>
    </source>
</evidence>
<feature type="transmembrane region" description="Helical" evidence="1">
    <location>
        <begin position="92"/>
        <end position="111"/>
    </location>
</feature>
<name>B8D0V5_HALOH</name>
<organism evidence="2 3">
    <name type="scientific">Halothermothrix orenii (strain H 168 / OCM 544 / DSM 9562)</name>
    <dbReference type="NCBI Taxonomy" id="373903"/>
    <lineage>
        <taxon>Bacteria</taxon>
        <taxon>Bacillati</taxon>
        <taxon>Bacillota</taxon>
        <taxon>Clostridia</taxon>
        <taxon>Halanaerobiales</taxon>
        <taxon>Halothermotrichaceae</taxon>
        <taxon>Halothermothrix</taxon>
    </lineage>
</organism>
<dbReference type="Proteomes" id="UP000000719">
    <property type="component" value="Chromosome"/>
</dbReference>
<dbReference type="AlphaFoldDB" id="B8D0V5"/>